<keyword evidence="2" id="KW-1185">Reference proteome</keyword>
<dbReference type="Proteomes" id="UP000541558">
    <property type="component" value="Unassembled WGS sequence"/>
</dbReference>
<dbReference type="EMBL" id="JAACJK010000058">
    <property type="protein sequence ID" value="KAF5336444.1"/>
    <property type="molecule type" value="Genomic_DNA"/>
</dbReference>
<evidence type="ECO:0000313" key="1">
    <source>
        <dbReference type="EMBL" id="KAF5336444.1"/>
    </source>
</evidence>
<evidence type="ECO:0000313" key="2">
    <source>
        <dbReference type="Proteomes" id="UP000541558"/>
    </source>
</evidence>
<dbReference type="AlphaFoldDB" id="A0A8H5C838"/>
<proteinExistence type="predicted"/>
<sequence length="186" mass="20631">MYQKYGVCLLHKHFSIAPNERLVEFHHTATPWKFGMGKVASSVPHHDGFIIPRAYLTRTSESNDPIATPYEFTYTYDKPTPITPSERAFFTACAALFAVYQLQGILGVCTLGNLEDTAKYPLEITEGKANIMIKGADTSKEDVIEAVWRFAPEERGGAITRACVAMCKRVGGGCHNYTAHVPMPGW</sequence>
<dbReference type="OrthoDB" id="2322999at2759"/>
<reference evidence="1 2" key="1">
    <citation type="journal article" date="2020" name="ISME J.">
        <title>Uncovering the hidden diversity of litter-decomposition mechanisms in mushroom-forming fungi.</title>
        <authorList>
            <person name="Floudas D."/>
            <person name="Bentzer J."/>
            <person name="Ahren D."/>
            <person name="Johansson T."/>
            <person name="Persson P."/>
            <person name="Tunlid A."/>
        </authorList>
    </citation>
    <scope>NUCLEOTIDE SEQUENCE [LARGE SCALE GENOMIC DNA]</scope>
    <source>
        <strain evidence="1 2">CBS 175.51</strain>
    </source>
</reference>
<name>A0A8H5C838_9AGAR</name>
<protein>
    <submittedName>
        <fullName evidence="1">Uncharacterized protein</fullName>
    </submittedName>
</protein>
<organism evidence="1 2">
    <name type="scientific">Ephemerocybe angulata</name>
    <dbReference type="NCBI Taxonomy" id="980116"/>
    <lineage>
        <taxon>Eukaryota</taxon>
        <taxon>Fungi</taxon>
        <taxon>Dikarya</taxon>
        <taxon>Basidiomycota</taxon>
        <taxon>Agaricomycotina</taxon>
        <taxon>Agaricomycetes</taxon>
        <taxon>Agaricomycetidae</taxon>
        <taxon>Agaricales</taxon>
        <taxon>Agaricineae</taxon>
        <taxon>Psathyrellaceae</taxon>
        <taxon>Ephemerocybe</taxon>
    </lineage>
</organism>
<comment type="caution">
    <text evidence="1">The sequence shown here is derived from an EMBL/GenBank/DDBJ whole genome shotgun (WGS) entry which is preliminary data.</text>
</comment>
<gene>
    <name evidence="1" type="ORF">D9611_006606</name>
</gene>
<accession>A0A8H5C838</accession>